<dbReference type="EMBL" id="QUSY01002466">
    <property type="protein sequence ID" value="RHY21112.1"/>
    <property type="molecule type" value="Genomic_DNA"/>
</dbReference>
<dbReference type="AlphaFoldDB" id="A0A024UGT2"/>
<dbReference type="EMBL" id="KI913957">
    <property type="protein sequence ID" value="ETW05082.1"/>
    <property type="molecule type" value="Genomic_DNA"/>
</dbReference>
<dbReference type="SUPFAM" id="SSF103481">
    <property type="entry name" value="Multidrug resistance efflux transporter EmrE"/>
    <property type="match status" value="2"/>
</dbReference>
<keyword evidence="5 8" id="KW-0812">Transmembrane</keyword>
<sequence>MSLGIFFGIAAMCIFGVVPIFYKALDNVPVVQIALHRFTWTFPETMLIVLVLGQSKSFYKQAFTQSNFILYGGSAASMGASTILLIWAVNAGYLLEVSLGAFLNPVTMAIFGIGFLKERLSRWQVVSVVLATIGVGIFTVAYGKFPWVAILLTIGDGVYALFKKKAPLTPLHGLALESGILFPICLVGTITLEAQGTGVFTHGLVQTDVLLVASGVMTIVPLLLLVAAMQMTPLYIMGLISNIAPTIQFILGVVVYKEPFSTTKLIGFVFLWVSMAVFGLDSFWAYKAALSEKLGKENAIPNDELSLDVETCHDGIDGAAHTFNTVSTPTAHER</sequence>
<feature type="transmembrane region" description="Helical" evidence="8">
    <location>
        <begin position="68"/>
        <end position="87"/>
    </location>
</feature>
<comment type="similarity">
    <text evidence="2">Belongs to the EamA transporter family.</text>
</comment>
<protein>
    <submittedName>
        <fullName evidence="10">Protein RarD</fullName>
    </submittedName>
</protein>
<evidence type="ECO:0000256" key="1">
    <source>
        <dbReference type="ARBA" id="ARBA00004651"/>
    </source>
</evidence>
<dbReference type="Proteomes" id="UP000285060">
    <property type="component" value="Unassembled WGS sequence"/>
</dbReference>
<evidence type="ECO:0000256" key="5">
    <source>
        <dbReference type="ARBA" id="ARBA00022692"/>
    </source>
</evidence>
<dbReference type="GO" id="GO:0005886">
    <property type="term" value="C:plasma membrane"/>
    <property type="evidence" value="ECO:0007669"/>
    <property type="project" value="UniProtKB-SubCell"/>
</dbReference>
<evidence type="ECO:0000256" key="6">
    <source>
        <dbReference type="ARBA" id="ARBA00022989"/>
    </source>
</evidence>
<feature type="transmembrane region" description="Helical" evidence="8">
    <location>
        <begin position="123"/>
        <end position="139"/>
    </location>
</feature>
<reference evidence="11 12" key="2">
    <citation type="submission" date="2018-08" db="EMBL/GenBank/DDBJ databases">
        <title>Aphanomyces genome sequencing and annotation.</title>
        <authorList>
            <person name="Minardi D."/>
            <person name="Oidtmann B."/>
            <person name="Van Der Giezen M."/>
            <person name="Studholme D.J."/>
        </authorList>
    </citation>
    <scope>NUCLEOTIDE SEQUENCE [LARGE SCALE GENOMIC DNA]</scope>
    <source>
        <strain evidence="11 12">NJM0002</strain>
    </source>
</reference>
<dbReference type="Pfam" id="PF00892">
    <property type="entry name" value="EamA"/>
    <property type="match status" value="1"/>
</dbReference>
<dbReference type="VEuPathDB" id="FungiDB:H310_04110"/>
<dbReference type="InterPro" id="IPR004626">
    <property type="entry name" value="RarD"/>
</dbReference>
<evidence type="ECO:0000313" key="12">
    <source>
        <dbReference type="Proteomes" id="UP000285060"/>
    </source>
</evidence>
<keyword evidence="4" id="KW-1003">Cell membrane</keyword>
<feature type="transmembrane region" description="Helical" evidence="8">
    <location>
        <begin position="174"/>
        <end position="192"/>
    </location>
</feature>
<evidence type="ECO:0000256" key="8">
    <source>
        <dbReference type="SAM" id="Phobius"/>
    </source>
</evidence>
<organism evidence="10">
    <name type="scientific">Aphanomyces invadans</name>
    <dbReference type="NCBI Taxonomy" id="157072"/>
    <lineage>
        <taxon>Eukaryota</taxon>
        <taxon>Sar</taxon>
        <taxon>Stramenopiles</taxon>
        <taxon>Oomycota</taxon>
        <taxon>Saprolegniomycetes</taxon>
        <taxon>Saprolegniales</taxon>
        <taxon>Verrucalvaceae</taxon>
        <taxon>Aphanomyces</taxon>
    </lineage>
</organism>
<dbReference type="GeneID" id="20081160"/>
<keyword evidence="3" id="KW-0813">Transport</keyword>
<feature type="transmembrane region" description="Helical" evidence="8">
    <location>
        <begin position="268"/>
        <end position="286"/>
    </location>
</feature>
<evidence type="ECO:0000256" key="7">
    <source>
        <dbReference type="ARBA" id="ARBA00023136"/>
    </source>
</evidence>
<dbReference type="PANTHER" id="PTHR22911">
    <property type="entry name" value="ACYL-MALONYL CONDENSING ENZYME-RELATED"/>
    <property type="match status" value="1"/>
</dbReference>
<keyword evidence="12" id="KW-1185">Reference proteome</keyword>
<accession>A0A024UGT2</accession>
<dbReference type="OrthoDB" id="64403at2759"/>
<proteinExistence type="inferred from homology"/>
<comment type="subcellular location">
    <subcellularLocation>
        <location evidence="1">Cell membrane</location>
        <topology evidence="1">Multi-pass membrane protein</topology>
    </subcellularLocation>
</comment>
<dbReference type="InterPro" id="IPR000620">
    <property type="entry name" value="EamA_dom"/>
</dbReference>
<evidence type="ECO:0000256" key="4">
    <source>
        <dbReference type="ARBA" id="ARBA00022475"/>
    </source>
</evidence>
<evidence type="ECO:0000256" key="2">
    <source>
        <dbReference type="ARBA" id="ARBA00007362"/>
    </source>
</evidence>
<evidence type="ECO:0000313" key="11">
    <source>
        <dbReference type="EMBL" id="RHY21112.1"/>
    </source>
</evidence>
<name>A0A024UGT2_9STRA</name>
<evidence type="ECO:0000313" key="10">
    <source>
        <dbReference type="EMBL" id="ETW05082.1"/>
    </source>
</evidence>
<reference evidence="10" key="1">
    <citation type="submission" date="2013-12" db="EMBL/GenBank/DDBJ databases">
        <title>The Genome Sequence of Aphanomyces invadans NJM9701.</title>
        <authorList>
            <consortium name="The Broad Institute Genomics Platform"/>
            <person name="Russ C."/>
            <person name="Tyler B."/>
            <person name="van West P."/>
            <person name="Dieguez-Uribeondo J."/>
            <person name="Young S.K."/>
            <person name="Zeng Q."/>
            <person name="Gargeya S."/>
            <person name="Fitzgerald M."/>
            <person name="Abouelleil A."/>
            <person name="Alvarado L."/>
            <person name="Chapman S.B."/>
            <person name="Gainer-Dewar J."/>
            <person name="Goldberg J."/>
            <person name="Griggs A."/>
            <person name="Gujja S."/>
            <person name="Hansen M."/>
            <person name="Howarth C."/>
            <person name="Imamovic A."/>
            <person name="Ireland A."/>
            <person name="Larimer J."/>
            <person name="McCowan C."/>
            <person name="Murphy C."/>
            <person name="Pearson M."/>
            <person name="Poon T.W."/>
            <person name="Priest M."/>
            <person name="Roberts A."/>
            <person name="Saif S."/>
            <person name="Shea T."/>
            <person name="Sykes S."/>
            <person name="Wortman J."/>
            <person name="Nusbaum C."/>
            <person name="Birren B."/>
        </authorList>
    </citation>
    <scope>NUCLEOTIDE SEQUENCE [LARGE SCALE GENOMIC DNA]</scope>
    <source>
        <strain evidence="10">NJM9701</strain>
    </source>
</reference>
<dbReference type="InterPro" id="IPR037185">
    <property type="entry name" value="EmrE-like"/>
</dbReference>
<keyword evidence="7 8" id="KW-0472">Membrane</keyword>
<feature type="domain" description="EamA" evidence="9">
    <location>
        <begin position="3"/>
        <end position="138"/>
    </location>
</feature>
<feature type="transmembrane region" description="Helical" evidence="8">
    <location>
        <begin position="93"/>
        <end position="116"/>
    </location>
</feature>
<evidence type="ECO:0000259" key="9">
    <source>
        <dbReference type="Pfam" id="PF00892"/>
    </source>
</evidence>
<dbReference type="RefSeq" id="XP_008866520.1">
    <property type="nucleotide sequence ID" value="XM_008868298.1"/>
</dbReference>
<feature type="transmembrane region" description="Helical" evidence="8">
    <location>
        <begin position="234"/>
        <end position="256"/>
    </location>
</feature>
<dbReference type="NCBIfam" id="TIGR00688">
    <property type="entry name" value="rarD"/>
    <property type="match status" value="1"/>
</dbReference>
<feature type="transmembrane region" description="Helical" evidence="8">
    <location>
        <begin position="34"/>
        <end position="52"/>
    </location>
</feature>
<feature type="transmembrane region" description="Helical" evidence="8">
    <location>
        <begin position="204"/>
        <end position="227"/>
    </location>
</feature>
<keyword evidence="6 8" id="KW-1133">Transmembrane helix</keyword>
<feature type="transmembrane region" description="Helical" evidence="8">
    <location>
        <begin position="145"/>
        <end position="162"/>
    </location>
</feature>
<feature type="transmembrane region" description="Helical" evidence="8">
    <location>
        <begin position="5"/>
        <end position="22"/>
    </location>
</feature>
<dbReference type="PANTHER" id="PTHR22911:SF137">
    <property type="entry name" value="SOLUTE CARRIER FAMILY 35 MEMBER G2-RELATED"/>
    <property type="match status" value="1"/>
</dbReference>
<evidence type="ECO:0000256" key="3">
    <source>
        <dbReference type="ARBA" id="ARBA00022448"/>
    </source>
</evidence>
<gene>
    <name evidence="11" type="ORF">DYB32_009893</name>
    <name evidence="10" type="ORF">H310_04110</name>
</gene>